<gene>
    <name evidence="3" type="primary">LOC107265128</name>
</gene>
<dbReference type="KEGG" id="ccin:107265128"/>
<dbReference type="Proteomes" id="UP000694920">
    <property type="component" value="Unplaced"/>
</dbReference>
<dbReference type="GeneID" id="107265128"/>
<keyword evidence="2" id="KW-1185">Reference proteome</keyword>
<protein>
    <submittedName>
        <fullName evidence="3">Uncharacterized protein LOC107265128</fullName>
    </submittedName>
</protein>
<evidence type="ECO:0000313" key="2">
    <source>
        <dbReference type="Proteomes" id="UP000694920"/>
    </source>
</evidence>
<sequence>MHMKSLVKSVPCVKKSRKTNWTRSRSESHRKIRDRKRRSPVTHLDNVVVSSGQFCPVQSHEILDEQKTNTHDTIWDLTHILKTNNIRVNTSAYGKSLKTAVPVGKRRKKRKKKGKTQGSTVDHGQSHHRPRPSNVQNPHYEAVVTSLNGQTDTDRGESSTLSGITWEFLCGFNLSYLLAESISSISGNGSS</sequence>
<evidence type="ECO:0000256" key="1">
    <source>
        <dbReference type="SAM" id="MobiDB-lite"/>
    </source>
</evidence>
<accession>A0AAJ7RCG1</accession>
<dbReference type="RefSeq" id="XP_024938349.1">
    <property type="nucleotide sequence ID" value="XM_025082581.1"/>
</dbReference>
<evidence type="ECO:0000313" key="3">
    <source>
        <dbReference type="RefSeq" id="XP_024938349.1"/>
    </source>
</evidence>
<feature type="compositionally biased region" description="Basic residues" evidence="1">
    <location>
        <begin position="30"/>
        <end position="40"/>
    </location>
</feature>
<name>A0AAJ7RCG1_CEPCN</name>
<feature type="compositionally biased region" description="Basic residues" evidence="1">
    <location>
        <begin position="104"/>
        <end position="115"/>
    </location>
</feature>
<reference evidence="3" key="1">
    <citation type="submission" date="2025-08" db="UniProtKB">
        <authorList>
            <consortium name="RefSeq"/>
        </authorList>
    </citation>
    <scope>IDENTIFICATION</scope>
</reference>
<feature type="region of interest" description="Disordered" evidence="1">
    <location>
        <begin position="1"/>
        <end position="41"/>
    </location>
</feature>
<feature type="region of interest" description="Disordered" evidence="1">
    <location>
        <begin position="97"/>
        <end position="138"/>
    </location>
</feature>
<proteinExistence type="predicted"/>
<organism evidence="2 3">
    <name type="scientific">Cephus cinctus</name>
    <name type="common">Wheat stem sawfly</name>
    <dbReference type="NCBI Taxonomy" id="211228"/>
    <lineage>
        <taxon>Eukaryota</taxon>
        <taxon>Metazoa</taxon>
        <taxon>Ecdysozoa</taxon>
        <taxon>Arthropoda</taxon>
        <taxon>Hexapoda</taxon>
        <taxon>Insecta</taxon>
        <taxon>Pterygota</taxon>
        <taxon>Neoptera</taxon>
        <taxon>Endopterygota</taxon>
        <taxon>Hymenoptera</taxon>
        <taxon>Cephoidea</taxon>
        <taxon>Cephidae</taxon>
        <taxon>Cephus</taxon>
    </lineage>
</organism>
<dbReference type="AlphaFoldDB" id="A0AAJ7RCG1"/>